<accession>A0A162L5G0</accession>
<dbReference type="Gene3D" id="3.40.50.620">
    <property type="entry name" value="HUPs"/>
    <property type="match status" value="1"/>
</dbReference>
<keyword evidence="1" id="KW-1133">Transmembrane helix</keyword>
<dbReference type="InterPro" id="IPR003848">
    <property type="entry name" value="DUF218"/>
</dbReference>
<dbReference type="PANTHER" id="PTHR30336">
    <property type="entry name" value="INNER MEMBRANE PROTEIN, PROBABLE PERMEASE"/>
    <property type="match status" value="1"/>
</dbReference>
<dbReference type="Pfam" id="PF02698">
    <property type="entry name" value="DUF218"/>
    <property type="match status" value="1"/>
</dbReference>
<evidence type="ECO:0000313" key="4">
    <source>
        <dbReference type="Proteomes" id="UP000077407"/>
    </source>
</evidence>
<keyword evidence="1" id="KW-0472">Membrane</keyword>
<reference evidence="3 4" key="1">
    <citation type="journal article" date="2015" name="Biotechnol. Bioeng.">
        <title>Genome sequence and phenotypic characterization of Caulobacter segnis.</title>
        <authorList>
            <person name="Patel S."/>
            <person name="Fletcher B."/>
            <person name="Scott D.C."/>
            <person name="Ely B."/>
        </authorList>
    </citation>
    <scope>NUCLEOTIDE SEQUENCE [LARGE SCALE GENOMIC DNA]</scope>
    <source>
        <strain evidence="3 4">ERI-2</strain>
    </source>
</reference>
<dbReference type="PATRIC" id="fig|1538.10.peg.1145"/>
<dbReference type="InterPro" id="IPR051599">
    <property type="entry name" value="Cell_Envelope_Assoc"/>
</dbReference>
<dbReference type="CDD" id="cd06259">
    <property type="entry name" value="YdcF-like"/>
    <property type="match status" value="1"/>
</dbReference>
<feature type="transmembrane region" description="Helical" evidence="1">
    <location>
        <begin position="168"/>
        <end position="186"/>
    </location>
</feature>
<feature type="domain" description="DUF218" evidence="2">
    <location>
        <begin position="38"/>
        <end position="158"/>
    </location>
</feature>
<dbReference type="GO" id="GO:0005886">
    <property type="term" value="C:plasma membrane"/>
    <property type="evidence" value="ECO:0007669"/>
    <property type="project" value="TreeGrafter"/>
</dbReference>
<dbReference type="RefSeq" id="WP_063554257.1">
    <property type="nucleotide sequence ID" value="NZ_LITT01000006.1"/>
</dbReference>
<dbReference type="PANTHER" id="PTHR30336:SF20">
    <property type="entry name" value="DUF218 DOMAIN-CONTAINING PROTEIN"/>
    <property type="match status" value="1"/>
</dbReference>
<comment type="caution">
    <text evidence="3">The sequence shown here is derived from an EMBL/GenBank/DDBJ whole genome shotgun (WGS) entry which is preliminary data.</text>
</comment>
<keyword evidence="1" id="KW-0812">Transmembrane</keyword>
<name>A0A162L5G0_9CLOT</name>
<evidence type="ECO:0000256" key="1">
    <source>
        <dbReference type="SAM" id="Phobius"/>
    </source>
</evidence>
<sequence length="197" mass="22606">MMIIFFVGTILMCFLVVILATCFNFKKADYNNGQKRETMIVLGYPARKDGSMSAILRERVYKAAELYHEGIAETIICTGSAVANDYVEADVMAQSLIELGVPDCNIIREKEAKGTYENLINSKYIMQNRNLKTSIIVSSPWHLRKASFYATKLKMDHTVEKSSFPYEYPIIFIGIIYLYIYTQMLIRRKSYEKINGS</sequence>
<dbReference type="OrthoDB" id="9782395at2"/>
<evidence type="ECO:0000313" key="3">
    <source>
        <dbReference type="EMBL" id="OAA91392.1"/>
    </source>
</evidence>
<gene>
    <name evidence="3" type="ORF">WY13_00649</name>
</gene>
<dbReference type="Proteomes" id="UP000077407">
    <property type="component" value="Unassembled WGS sequence"/>
</dbReference>
<evidence type="ECO:0000259" key="2">
    <source>
        <dbReference type="Pfam" id="PF02698"/>
    </source>
</evidence>
<proteinExistence type="predicted"/>
<organism evidence="3 4">
    <name type="scientific">Clostridium ljungdahlii</name>
    <dbReference type="NCBI Taxonomy" id="1538"/>
    <lineage>
        <taxon>Bacteria</taxon>
        <taxon>Bacillati</taxon>
        <taxon>Bacillota</taxon>
        <taxon>Clostridia</taxon>
        <taxon>Eubacteriales</taxon>
        <taxon>Clostridiaceae</taxon>
        <taxon>Clostridium</taxon>
    </lineage>
</organism>
<protein>
    <recommendedName>
        <fullName evidence="2">DUF218 domain-containing protein</fullName>
    </recommendedName>
</protein>
<dbReference type="AlphaFoldDB" id="A0A162L5G0"/>
<dbReference type="EMBL" id="LITT01000006">
    <property type="protein sequence ID" value="OAA91392.1"/>
    <property type="molecule type" value="Genomic_DNA"/>
</dbReference>
<dbReference type="InterPro" id="IPR014729">
    <property type="entry name" value="Rossmann-like_a/b/a_fold"/>
</dbReference>